<evidence type="ECO:0000313" key="1">
    <source>
        <dbReference type="EMBL" id="MCI2285973.1"/>
    </source>
</evidence>
<proteinExistence type="predicted"/>
<name>A0ABS9X6W5_9GAMM</name>
<comment type="caution">
    <text evidence="1">The sequence shown here is derived from an EMBL/GenBank/DDBJ whole genome shotgun (WGS) entry which is preliminary data.</text>
</comment>
<dbReference type="RefSeq" id="WP_242289044.1">
    <property type="nucleotide sequence ID" value="NZ_JAKKSL010000007.1"/>
</dbReference>
<protein>
    <submittedName>
        <fullName evidence="1">Uncharacterized protein</fullName>
    </submittedName>
</protein>
<gene>
    <name evidence="1" type="ORF">L3081_24410</name>
</gene>
<reference evidence="1" key="1">
    <citation type="submission" date="2022-01" db="EMBL/GenBank/DDBJ databases">
        <title>Colwellia maritima, isolated from seawater.</title>
        <authorList>
            <person name="Kristyanto S."/>
            <person name="Jung J."/>
            <person name="Jeon C.O."/>
        </authorList>
    </citation>
    <scope>NUCLEOTIDE SEQUENCE</scope>
    <source>
        <strain evidence="1">MSW7</strain>
    </source>
</reference>
<accession>A0ABS9X6W5</accession>
<keyword evidence="2" id="KW-1185">Reference proteome</keyword>
<evidence type="ECO:0000313" key="2">
    <source>
        <dbReference type="Proteomes" id="UP001139646"/>
    </source>
</evidence>
<sequence length="87" mass="9734">MKYFFIKIEIQSGESQKSCTALVCDINEEAAKKTALINECHGEIGENAQWTSNGISDLGDEFHYSVSSCVEVKPEHVDVLKLYLNHV</sequence>
<dbReference type="EMBL" id="JAKKSL010000007">
    <property type="protein sequence ID" value="MCI2285973.1"/>
    <property type="molecule type" value="Genomic_DNA"/>
</dbReference>
<organism evidence="1 2">
    <name type="scientific">Colwellia maritima</name>
    <dbReference type="NCBI Taxonomy" id="2912588"/>
    <lineage>
        <taxon>Bacteria</taxon>
        <taxon>Pseudomonadati</taxon>
        <taxon>Pseudomonadota</taxon>
        <taxon>Gammaproteobacteria</taxon>
        <taxon>Alteromonadales</taxon>
        <taxon>Colwelliaceae</taxon>
        <taxon>Colwellia</taxon>
    </lineage>
</organism>
<dbReference type="Proteomes" id="UP001139646">
    <property type="component" value="Unassembled WGS sequence"/>
</dbReference>